<sequence>MRHPSTEPCTPSVPTGSAISCNRTPDRPDCSPRSRPPPTWPRSSYWPRSCTCPTSVPPCPDAPDQLQRKAINKPVNFGDKWRSSVVAAPTMGSGMSAG</sequence>
<dbReference type="EMBL" id="JBHMFI010000023">
    <property type="protein sequence ID" value="MFB9075470.1"/>
    <property type="molecule type" value="Genomic_DNA"/>
</dbReference>
<evidence type="ECO:0000256" key="1">
    <source>
        <dbReference type="SAM" id="MobiDB-lite"/>
    </source>
</evidence>
<gene>
    <name evidence="2" type="ORF">ACFFX0_31630</name>
</gene>
<feature type="compositionally biased region" description="Polar residues" evidence="1">
    <location>
        <begin position="7"/>
        <end position="22"/>
    </location>
</feature>
<organism evidence="2 3">
    <name type="scientific">Citricoccus parietis</name>
    <dbReference type="NCBI Taxonomy" id="592307"/>
    <lineage>
        <taxon>Bacteria</taxon>
        <taxon>Bacillati</taxon>
        <taxon>Actinomycetota</taxon>
        <taxon>Actinomycetes</taxon>
        <taxon>Micrococcales</taxon>
        <taxon>Micrococcaceae</taxon>
        <taxon>Citricoccus</taxon>
    </lineage>
</organism>
<protein>
    <submittedName>
        <fullName evidence="2">Uncharacterized protein</fullName>
    </submittedName>
</protein>
<reference evidence="2 3" key="1">
    <citation type="submission" date="2024-09" db="EMBL/GenBank/DDBJ databases">
        <authorList>
            <person name="Sun Q."/>
            <person name="Mori K."/>
        </authorList>
    </citation>
    <scope>NUCLEOTIDE SEQUENCE [LARGE SCALE GENOMIC DNA]</scope>
    <source>
        <strain evidence="2 3">CCM 7609</strain>
    </source>
</reference>
<proteinExistence type="predicted"/>
<name>A0ABV5G945_9MICC</name>
<evidence type="ECO:0000313" key="2">
    <source>
        <dbReference type="EMBL" id="MFB9075470.1"/>
    </source>
</evidence>
<keyword evidence="3" id="KW-1185">Reference proteome</keyword>
<comment type="caution">
    <text evidence="2">The sequence shown here is derived from an EMBL/GenBank/DDBJ whole genome shotgun (WGS) entry which is preliminary data.</text>
</comment>
<feature type="region of interest" description="Disordered" evidence="1">
    <location>
        <begin position="1"/>
        <end position="43"/>
    </location>
</feature>
<dbReference type="Proteomes" id="UP001589575">
    <property type="component" value="Unassembled WGS sequence"/>
</dbReference>
<accession>A0ABV5G945</accession>
<dbReference type="PROSITE" id="PS51257">
    <property type="entry name" value="PROKAR_LIPOPROTEIN"/>
    <property type="match status" value="1"/>
</dbReference>
<evidence type="ECO:0000313" key="3">
    <source>
        <dbReference type="Proteomes" id="UP001589575"/>
    </source>
</evidence>